<keyword evidence="2" id="KW-0472">Membrane</keyword>
<feature type="transmembrane region" description="Helical" evidence="2">
    <location>
        <begin position="165"/>
        <end position="186"/>
    </location>
</feature>
<accession>A0A9X2KVB4</accession>
<dbReference type="PANTHER" id="PTHR42208:SF1">
    <property type="entry name" value="HEAVY METAL TRANSPORTER"/>
    <property type="match status" value="1"/>
</dbReference>
<feature type="region of interest" description="Disordered" evidence="1">
    <location>
        <begin position="226"/>
        <end position="247"/>
    </location>
</feature>
<reference evidence="4" key="2">
    <citation type="submission" date="2023-01" db="EMBL/GenBank/DDBJ databases">
        <title>Gilvimarinus xylanilyticus HB14 isolated from Caulerpa lentillifera aquaculture base in Hainan, China.</title>
        <authorList>
            <person name="Zhang Y.-J."/>
        </authorList>
    </citation>
    <scope>NUCLEOTIDE SEQUENCE</scope>
    <source>
        <strain evidence="4">HB14</strain>
    </source>
</reference>
<proteinExistence type="predicted"/>
<protein>
    <submittedName>
        <fullName evidence="4">Sulfite exporter TauE/SafE family protein</fullName>
    </submittedName>
</protein>
<reference evidence="4" key="1">
    <citation type="submission" date="2022-05" db="EMBL/GenBank/DDBJ databases">
        <authorList>
            <person name="Sun H.-N."/>
        </authorList>
    </citation>
    <scope>NUCLEOTIDE SEQUENCE</scope>
    <source>
        <strain evidence="4">HB14</strain>
    </source>
</reference>
<gene>
    <name evidence="4" type="ORF">M6D89_01080</name>
</gene>
<keyword evidence="5" id="KW-1185">Reference proteome</keyword>
<evidence type="ECO:0000313" key="4">
    <source>
        <dbReference type="EMBL" id="MCP8897885.1"/>
    </source>
</evidence>
<feature type="domain" description="Urease accessory protein UreH-like transmembrane" evidence="3">
    <location>
        <begin position="10"/>
        <end position="213"/>
    </location>
</feature>
<feature type="transmembrane region" description="Helical" evidence="2">
    <location>
        <begin position="198"/>
        <end position="219"/>
    </location>
</feature>
<keyword evidence="2" id="KW-0812">Transmembrane</keyword>
<dbReference type="EMBL" id="JAMFTH010000001">
    <property type="protein sequence ID" value="MCP8897885.1"/>
    <property type="molecule type" value="Genomic_DNA"/>
</dbReference>
<evidence type="ECO:0000313" key="5">
    <source>
        <dbReference type="Proteomes" id="UP001139319"/>
    </source>
</evidence>
<name>A0A9X2KVB4_9GAMM</name>
<dbReference type="PANTHER" id="PTHR42208">
    <property type="entry name" value="HEAVY METAL TRANSPORTER-RELATED"/>
    <property type="match status" value="1"/>
</dbReference>
<feature type="transmembrane region" description="Helical" evidence="2">
    <location>
        <begin position="45"/>
        <end position="69"/>
    </location>
</feature>
<dbReference type="Proteomes" id="UP001139319">
    <property type="component" value="Unassembled WGS sequence"/>
</dbReference>
<evidence type="ECO:0000256" key="1">
    <source>
        <dbReference type="SAM" id="MobiDB-lite"/>
    </source>
</evidence>
<dbReference type="AlphaFoldDB" id="A0A9X2KVB4"/>
<comment type="caution">
    <text evidence="4">The sequence shown here is derived from an EMBL/GenBank/DDBJ whole genome shotgun (WGS) entry which is preliminary data.</text>
</comment>
<sequence>MTDTVTLATGLLLGFFSSAHCVGMCGGIMGALSLAMGQVSKSRQALILVSYNLGRIASYTLMGALVASVGEQLVEVGAWTFLRLLAALLLLAMALYLVGWWRGLTRLETLGGKLWRHVQPLGKKLMPVRTPGAALLLGGLWGWLPCGLVYTALGYAMIQSSIGQGAIFMTAFGLGTLPAVLLVALATTPAKAVLRSRFLRYGAALLLVIFAIWTAYGALGGHHGGHSHGSMPAQTTDSPSHQHHHHH</sequence>
<evidence type="ECO:0000256" key="2">
    <source>
        <dbReference type="SAM" id="Phobius"/>
    </source>
</evidence>
<dbReference type="InterPro" id="IPR039447">
    <property type="entry name" value="UreH-like_TM_dom"/>
</dbReference>
<keyword evidence="2" id="KW-1133">Transmembrane helix</keyword>
<feature type="transmembrane region" description="Helical" evidence="2">
    <location>
        <begin position="133"/>
        <end position="153"/>
    </location>
</feature>
<organism evidence="4 5">
    <name type="scientific">Gilvimarinus xylanilyticus</name>
    <dbReference type="NCBI Taxonomy" id="2944139"/>
    <lineage>
        <taxon>Bacteria</taxon>
        <taxon>Pseudomonadati</taxon>
        <taxon>Pseudomonadota</taxon>
        <taxon>Gammaproteobacteria</taxon>
        <taxon>Cellvibrionales</taxon>
        <taxon>Cellvibrionaceae</taxon>
        <taxon>Gilvimarinus</taxon>
    </lineage>
</organism>
<feature type="transmembrane region" description="Helical" evidence="2">
    <location>
        <begin position="81"/>
        <end position="101"/>
    </location>
</feature>
<evidence type="ECO:0000259" key="3">
    <source>
        <dbReference type="Pfam" id="PF13386"/>
    </source>
</evidence>
<dbReference type="Pfam" id="PF13386">
    <property type="entry name" value="DsbD_2"/>
    <property type="match status" value="1"/>
</dbReference>